<dbReference type="HOGENOM" id="CLU_1894180_0_0_10"/>
<proteinExistence type="predicted"/>
<dbReference type="Proteomes" id="UP000008718">
    <property type="component" value="Chromosome"/>
</dbReference>
<name>E4T858_PALPW</name>
<dbReference type="KEGG" id="ppn:Palpr_2773"/>
<dbReference type="STRING" id="694427.Palpr_2773"/>
<sequence>MKKIFIIVFLCIFAFVGKSYAGDIGWDFGFSNPNDNMRNEAHSLGYYGIGSSVSMQVTAYSWPGIIGDYWGYNMQLINTNNGSVAATLIDGRYNGEEYANSNGYSNKSITISNAEFNMIWIRTYYVQGWVGLYW</sequence>
<evidence type="ECO:0000313" key="2">
    <source>
        <dbReference type="Proteomes" id="UP000008718"/>
    </source>
</evidence>
<reference key="1">
    <citation type="submission" date="2010-11" db="EMBL/GenBank/DDBJ databases">
        <title>The complete genome of Paludibacter propionicigenes DSM 17365.</title>
        <authorList>
            <consortium name="US DOE Joint Genome Institute (JGI-PGF)"/>
            <person name="Lucas S."/>
            <person name="Copeland A."/>
            <person name="Lapidus A."/>
            <person name="Bruce D."/>
            <person name="Goodwin L."/>
            <person name="Pitluck S."/>
            <person name="Kyrpides N."/>
            <person name="Mavromatis K."/>
            <person name="Ivanova N."/>
            <person name="Munk A.C."/>
            <person name="Brettin T."/>
            <person name="Detter J.C."/>
            <person name="Han C."/>
            <person name="Tapia R."/>
            <person name="Land M."/>
            <person name="Hauser L."/>
            <person name="Markowitz V."/>
            <person name="Cheng J.-F."/>
            <person name="Hugenholtz P."/>
            <person name="Woyke T."/>
            <person name="Wu D."/>
            <person name="Gronow S."/>
            <person name="Wellnitz S."/>
            <person name="Brambilla E."/>
            <person name="Klenk H.-P."/>
            <person name="Eisen J.A."/>
        </authorList>
    </citation>
    <scope>NUCLEOTIDE SEQUENCE</scope>
    <source>
        <strain>WB4</strain>
    </source>
</reference>
<keyword evidence="2" id="KW-1185">Reference proteome</keyword>
<organism evidence="1 2">
    <name type="scientific">Paludibacter propionicigenes (strain DSM 17365 / JCM 13257 / WB4)</name>
    <dbReference type="NCBI Taxonomy" id="694427"/>
    <lineage>
        <taxon>Bacteria</taxon>
        <taxon>Pseudomonadati</taxon>
        <taxon>Bacteroidota</taxon>
        <taxon>Bacteroidia</taxon>
        <taxon>Bacteroidales</taxon>
        <taxon>Paludibacteraceae</taxon>
        <taxon>Paludibacter</taxon>
    </lineage>
</organism>
<dbReference type="AlphaFoldDB" id="E4T858"/>
<accession>E4T858</accession>
<dbReference type="EMBL" id="CP002345">
    <property type="protein sequence ID" value="ADQ80902.1"/>
    <property type="molecule type" value="Genomic_DNA"/>
</dbReference>
<gene>
    <name evidence="1" type="ordered locus">Palpr_2773</name>
</gene>
<protein>
    <submittedName>
        <fullName evidence="1">Uncharacterized protein</fullName>
    </submittedName>
</protein>
<reference evidence="1 2" key="2">
    <citation type="journal article" date="2011" name="Stand. Genomic Sci.">
        <title>Complete genome sequence of Paludibacter propionicigenes type strain (WB4).</title>
        <authorList>
            <person name="Gronow S."/>
            <person name="Munk C."/>
            <person name="Lapidus A."/>
            <person name="Nolan M."/>
            <person name="Lucas S."/>
            <person name="Hammon N."/>
            <person name="Deshpande S."/>
            <person name="Cheng J.F."/>
            <person name="Tapia R."/>
            <person name="Han C."/>
            <person name="Goodwin L."/>
            <person name="Pitluck S."/>
            <person name="Liolios K."/>
            <person name="Ivanova N."/>
            <person name="Mavromatis K."/>
            <person name="Mikhailova N."/>
            <person name="Pati A."/>
            <person name="Chen A."/>
            <person name="Palaniappan K."/>
            <person name="Land M."/>
            <person name="Hauser L."/>
            <person name="Chang Y.J."/>
            <person name="Jeffries C.D."/>
            <person name="Brambilla E."/>
            <person name="Rohde M."/>
            <person name="Goker M."/>
            <person name="Detter J.C."/>
            <person name="Woyke T."/>
            <person name="Bristow J."/>
            <person name="Eisen J.A."/>
            <person name="Markowitz V."/>
            <person name="Hugenholtz P."/>
            <person name="Kyrpides N.C."/>
            <person name="Klenk H.P."/>
        </authorList>
    </citation>
    <scope>NUCLEOTIDE SEQUENCE [LARGE SCALE GENOMIC DNA]</scope>
    <source>
        <strain evidence="2">DSM 17365 / JCM 13257 / WB4</strain>
    </source>
</reference>
<evidence type="ECO:0000313" key="1">
    <source>
        <dbReference type="EMBL" id="ADQ80902.1"/>
    </source>
</evidence>
<dbReference type="RefSeq" id="WP_013446271.1">
    <property type="nucleotide sequence ID" value="NC_014734.1"/>
</dbReference>